<dbReference type="Proteomes" id="UP001194468">
    <property type="component" value="Unassembled WGS sequence"/>
</dbReference>
<dbReference type="AlphaFoldDB" id="A0AAD4BMP0"/>
<accession>A0AAD4BMP0</accession>
<gene>
    <name evidence="2" type="ORF">L210DRAFT_3694324</name>
</gene>
<feature type="region of interest" description="Disordered" evidence="1">
    <location>
        <begin position="212"/>
        <end position="236"/>
    </location>
</feature>
<evidence type="ECO:0000313" key="2">
    <source>
        <dbReference type="EMBL" id="KAF8435314.1"/>
    </source>
</evidence>
<comment type="caution">
    <text evidence="2">The sequence shown here is derived from an EMBL/GenBank/DDBJ whole genome shotgun (WGS) entry which is preliminary data.</text>
</comment>
<proteinExistence type="predicted"/>
<reference evidence="2" key="2">
    <citation type="journal article" date="2020" name="Nat. Commun.">
        <title>Large-scale genome sequencing of mycorrhizal fungi provides insights into the early evolution of symbiotic traits.</title>
        <authorList>
            <person name="Miyauchi S."/>
            <person name="Kiss E."/>
            <person name="Kuo A."/>
            <person name="Drula E."/>
            <person name="Kohler A."/>
            <person name="Sanchez-Garcia M."/>
            <person name="Morin E."/>
            <person name="Andreopoulos B."/>
            <person name="Barry K.W."/>
            <person name="Bonito G."/>
            <person name="Buee M."/>
            <person name="Carver A."/>
            <person name="Chen C."/>
            <person name="Cichocki N."/>
            <person name="Clum A."/>
            <person name="Culley D."/>
            <person name="Crous P.W."/>
            <person name="Fauchery L."/>
            <person name="Girlanda M."/>
            <person name="Hayes R.D."/>
            <person name="Keri Z."/>
            <person name="LaButti K."/>
            <person name="Lipzen A."/>
            <person name="Lombard V."/>
            <person name="Magnuson J."/>
            <person name="Maillard F."/>
            <person name="Murat C."/>
            <person name="Nolan M."/>
            <person name="Ohm R.A."/>
            <person name="Pangilinan J."/>
            <person name="Pereira M.F."/>
            <person name="Perotto S."/>
            <person name="Peter M."/>
            <person name="Pfister S."/>
            <person name="Riley R."/>
            <person name="Sitrit Y."/>
            <person name="Stielow J.B."/>
            <person name="Szollosi G."/>
            <person name="Zifcakova L."/>
            <person name="Stursova M."/>
            <person name="Spatafora J.W."/>
            <person name="Tedersoo L."/>
            <person name="Vaario L.M."/>
            <person name="Yamada A."/>
            <person name="Yan M."/>
            <person name="Wang P."/>
            <person name="Xu J."/>
            <person name="Bruns T."/>
            <person name="Baldrian P."/>
            <person name="Vilgalys R."/>
            <person name="Dunand C."/>
            <person name="Henrissat B."/>
            <person name="Grigoriev I.V."/>
            <person name="Hibbett D."/>
            <person name="Nagy L.G."/>
            <person name="Martin F.M."/>
        </authorList>
    </citation>
    <scope>NUCLEOTIDE SEQUENCE</scope>
    <source>
        <strain evidence="2">BED1</strain>
    </source>
</reference>
<feature type="compositionally biased region" description="Low complexity" evidence="1">
    <location>
        <begin position="16"/>
        <end position="25"/>
    </location>
</feature>
<reference evidence="2" key="1">
    <citation type="submission" date="2019-10" db="EMBL/GenBank/DDBJ databases">
        <authorList>
            <consortium name="DOE Joint Genome Institute"/>
            <person name="Kuo A."/>
            <person name="Miyauchi S."/>
            <person name="Kiss E."/>
            <person name="Drula E."/>
            <person name="Kohler A."/>
            <person name="Sanchez-Garcia M."/>
            <person name="Andreopoulos B."/>
            <person name="Barry K.W."/>
            <person name="Bonito G."/>
            <person name="Buee M."/>
            <person name="Carver A."/>
            <person name="Chen C."/>
            <person name="Cichocki N."/>
            <person name="Clum A."/>
            <person name="Culley D."/>
            <person name="Crous P.W."/>
            <person name="Fauchery L."/>
            <person name="Girlanda M."/>
            <person name="Hayes R."/>
            <person name="Keri Z."/>
            <person name="LaButti K."/>
            <person name="Lipzen A."/>
            <person name="Lombard V."/>
            <person name="Magnuson J."/>
            <person name="Maillard F."/>
            <person name="Morin E."/>
            <person name="Murat C."/>
            <person name="Nolan M."/>
            <person name="Ohm R."/>
            <person name="Pangilinan J."/>
            <person name="Pereira M."/>
            <person name="Perotto S."/>
            <person name="Peter M."/>
            <person name="Riley R."/>
            <person name="Sitrit Y."/>
            <person name="Stielow B."/>
            <person name="Szollosi G."/>
            <person name="Zifcakova L."/>
            <person name="Stursova M."/>
            <person name="Spatafora J.W."/>
            <person name="Tedersoo L."/>
            <person name="Vaario L.-M."/>
            <person name="Yamada A."/>
            <person name="Yan M."/>
            <person name="Wang P."/>
            <person name="Xu J."/>
            <person name="Bruns T."/>
            <person name="Baldrian P."/>
            <person name="Vilgalys R."/>
            <person name="Henrissat B."/>
            <person name="Grigoriev I.V."/>
            <person name="Hibbett D."/>
            <person name="Nagy L.G."/>
            <person name="Martin F.M."/>
        </authorList>
    </citation>
    <scope>NUCLEOTIDE SEQUENCE</scope>
    <source>
        <strain evidence="2">BED1</strain>
    </source>
</reference>
<evidence type="ECO:0000313" key="3">
    <source>
        <dbReference type="Proteomes" id="UP001194468"/>
    </source>
</evidence>
<feature type="region of interest" description="Disordered" evidence="1">
    <location>
        <begin position="1"/>
        <end position="34"/>
    </location>
</feature>
<organism evidence="2 3">
    <name type="scientific">Boletus edulis BED1</name>
    <dbReference type="NCBI Taxonomy" id="1328754"/>
    <lineage>
        <taxon>Eukaryota</taxon>
        <taxon>Fungi</taxon>
        <taxon>Dikarya</taxon>
        <taxon>Basidiomycota</taxon>
        <taxon>Agaricomycotina</taxon>
        <taxon>Agaricomycetes</taxon>
        <taxon>Agaricomycetidae</taxon>
        <taxon>Boletales</taxon>
        <taxon>Boletineae</taxon>
        <taxon>Boletaceae</taxon>
        <taxon>Boletoideae</taxon>
        <taxon>Boletus</taxon>
    </lineage>
</organism>
<keyword evidence="3" id="KW-1185">Reference proteome</keyword>
<feature type="non-terminal residue" evidence="2">
    <location>
        <position position="1"/>
    </location>
</feature>
<feature type="compositionally biased region" description="Polar residues" evidence="1">
    <location>
        <begin position="1"/>
        <end position="14"/>
    </location>
</feature>
<evidence type="ECO:0000256" key="1">
    <source>
        <dbReference type="SAM" id="MobiDB-lite"/>
    </source>
</evidence>
<sequence length="236" mass="25673">MPSTPQARQRSLGNASPPSTTTRTQRPGREAITPLRYPTSHVLYQVWANYILTRDAQCRADSPLCTPTTSGASSQTHPPNLAVVLPSPQVTQGTPPLLDIYMPSTDTWPTLYPAPDGFPAAHSVHGLVPFMTSTVANRERIPIALLHHSEKDTSSVGHAGAGVFWANAWLLVVTSTSKSTPSLEWKKLRVEGTDLPEPRGWFPLHRTSTMEKRGSYSPEDYSCPTNGAVRCGSETS</sequence>
<name>A0AAD4BMP0_BOLED</name>
<protein>
    <submittedName>
        <fullName evidence="2">Uncharacterized protein</fullName>
    </submittedName>
</protein>
<dbReference type="EMBL" id="WHUW01000025">
    <property type="protein sequence ID" value="KAF8435314.1"/>
    <property type="molecule type" value="Genomic_DNA"/>
</dbReference>